<sequence>MRRLFWIGVGVAVTVVVVRQGRKIVARYAPASLVDQATDRANAAGGRAVTFVRTFGEEFRTARDAREAELEAALLAEGQPAPDDVRRARAEGRRPGDASAADPRGVPRDEDDPDVGYAFF</sequence>
<evidence type="ECO:0000313" key="3">
    <source>
        <dbReference type="Proteomes" id="UP000326702"/>
    </source>
</evidence>
<dbReference type="OrthoDB" id="5147957at2"/>
<reference evidence="2 3" key="1">
    <citation type="submission" date="2019-10" db="EMBL/GenBank/DDBJ databases">
        <title>Genome sequence of Luteimicrobium xylanilyticum HY-24.</title>
        <authorList>
            <person name="Kim D.Y."/>
            <person name="Park H.-Y."/>
        </authorList>
    </citation>
    <scope>NUCLEOTIDE SEQUENCE [LARGE SCALE GENOMIC DNA]</scope>
    <source>
        <strain evidence="2 3">HY-24</strain>
    </source>
</reference>
<proteinExistence type="predicted"/>
<evidence type="ECO:0000256" key="1">
    <source>
        <dbReference type="SAM" id="MobiDB-lite"/>
    </source>
</evidence>
<feature type="region of interest" description="Disordered" evidence="1">
    <location>
        <begin position="73"/>
        <end position="120"/>
    </location>
</feature>
<dbReference type="RefSeq" id="WP_036950116.1">
    <property type="nucleotide sequence ID" value="NZ_BAABIH010000002.1"/>
</dbReference>
<keyword evidence="3" id="KW-1185">Reference proteome</keyword>
<dbReference type="AlphaFoldDB" id="A0A5P9QAV0"/>
<gene>
    <name evidence="2" type="ORF">KDY119_01878</name>
</gene>
<dbReference type="EMBL" id="CP045529">
    <property type="protein sequence ID" value="QFU98366.1"/>
    <property type="molecule type" value="Genomic_DNA"/>
</dbReference>
<organism evidence="2 3">
    <name type="scientific">Luteimicrobium xylanilyticum</name>
    <dbReference type="NCBI Taxonomy" id="1133546"/>
    <lineage>
        <taxon>Bacteria</taxon>
        <taxon>Bacillati</taxon>
        <taxon>Actinomycetota</taxon>
        <taxon>Actinomycetes</taxon>
        <taxon>Micrococcales</taxon>
        <taxon>Luteimicrobium</taxon>
    </lineage>
</organism>
<protein>
    <submittedName>
        <fullName evidence="2">Uncharacterized protein</fullName>
    </submittedName>
</protein>
<accession>A0A5P9QAV0</accession>
<dbReference type="Proteomes" id="UP000326702">
    <property type="component" value="Chromosome"/>
</dbReference>
<dbReference type="KEGG" id="lxl:KDY119_01878"/>
<feature type="compositionally biased region" description="Basic and acidic residues" evidence="1">
    <location>
        <begin position="83"/>
        <end position="96"/>
    </location>
</feature>
<name>A0A5P9QAV0_9MICO</name>
<evidence type="ECO:0000313" key="2">
    <source>
        <dbReference type="EMBL" id="QFU98366.1"/>
    </source>
</evidence>